<evidence type="ECO:0000259" key="4">
    <source>
        <dbReference type="Pfam" id="PF22725"/>
    </source>
</evidence>
<dbReference type="InterPro" id="IPR030827">
    <property type="entry name" value="Myo_inos_IolG"/>
</dbReference>
<evidence type="ECO:0000313" key="7">
    <source>
        <dbReference type="Proteomes" id="UP000471678"/>
    </source>
</evidence>
<dbReference type="PANTHER" id="PTHR42840">
    <property type="entry name" value="NAD(P)-BINDING ROSSMANN-FOLD SUPERFAMILY PROTEIN-RELATED"/>
    <property type="match status" value="1"/>
</dbReference>
<dbReference type="PANTHER" id="PTHR42840:SF3">
    <property type="entry name" value="BINDING ROSSMANN FOLD OXIDOREDUCTASE, PUTATIVE (AFU_ORTHOLOGUE AFUA_2G10240)-RELATED"/>
    <property type="match status" value="1"/>
</dbReference>
<dbReference type="EMBL" id="VSUB01000006">
    <property type="protein sequence ID" value="MYY64967.1"/>
    <property type="molecule type" value="Genomic_DNA"/>
</dbReference>
<dbReference type="EC" id="1.1.1.18" evidence="6"/>
<dbReference type="Gene3D" id="3.30.360.10">
    <property type="entry name" value="Dihydrodipicolinate Reductase, domain 2"/>
    <property type="match status" value="1"/>
</dbReference>
<dbReference type="InterPro" id="IPR000683">
    <property type="entry name" value="Gfo/Idh/MocA-like_OxRdtase_N"/>
</dbReference>
<reference evidence="6 7" key="1">
    <citation type="journal article" date="2020" name="Food Funct.">
        <title>Screening of Lactobacillus salivarius strains from the feces of Chinese populations and the evaluation of their effects against intestinal inflammation in mice.</title>
        <authorList>
            <person name="Zhai Q."/>
            <person name="Shen X."/>
            <person name="Cen S."/>
            <person name="Zhang C."/>
            <person name="Tian F."/>
            <person name="Zhao J."/>
            <person name="Zhang H."/>
            <person name="Xue Y."/>
            <person name="Chen W."/>
        </authorList>
    </citation>
    <scope>NUCLEOTIDE SEQUENCE [LARGE SCALE GENOMIC DNA]</scope>
    <source>
        <strain evidence="6 7">FYNDL5_1.scaf</strain>
    </source>
</reference>
<dbReference type="SUPFAM" id="SSF55347">
    <property type="entry name" value="Glyceraldehyde-3-phosphate dehydrogenase-like, C-terminal domain"/>
    <property type="match status" value="1"/>
</dbReference>
<organism evidence="6 7">
    <name type="scientific">Ligilactobacillus salivarius</name>
    <dbReference type="NCBI Taxonomy" id="1624"/>
    <lineage>
        <taxon>Bacteria</taxon>
        <taxon>Bacillati</taxon>
        <taxon>Bacillota</taxon>
        <taxon>Bacilli</taxon>
        <taxon>Lactobacillales</taxon>
        <taxon>Lactobacillaceae</taxon>
        <taxon>Ligilactobacillus</taxon>
    </lineage>
</organism>
<dbReference type="FunFam" id="3.30.360.10:FF:000023">
    <property type="entry name" value="Inositol 2-dehydrogenase"/>
    <property type="match status" value="1"/>
</dbReference>
<dbReference type="NCBIfam" id="TIGR04380">
    <property type="entry name" value="myo_inos_iolG"/>
    <property type="match status" value="1"/>
</dbReference>
<dbReference type="Proteomes" id="UP001174888">
    <property type="component" value="Unassembled WGS sequence"/>
</dbReference>
<dbReference type="Pfam" id="PF01408">
    <property type="entry name" value="GFO_IDH_MocA"/>
    <property type="match status" value="1"/>
</dbReference>
<dbReference type="InterPro" id="IPR055170">
    <property type="entry name" value="GFO_IDH_MocA-like_dom"/>
</dbReference>
<sequence length="339" mass="37916">MSLDKKINVAIIGVGRIGSIHFKNLKSNDSVNIKYLCDIAADDSWKKKYEGYTVITDYEEVLSDSSVDAVLICTPTDLHPAMVSAAAKAGKNIFCEKPLGFDMNEILNSYEDVKKSNIIMGVGFNRRFDKNFYRIVEHRQLGNIGEPQVLKITSRDPEPPSIDYVKHSGGLFMDMMIHDFDMARFIPDHEITEVYATGANLIDPAIADAGDIDTAIVTLTYDNGMIGVIDNSRQAVYGYDQRIELFGSKGMAKANNVNDTTTEYYSSEDVQSDKPMFFFLQRYMDAYKSEIEQFISLVEGKEIGDRVLGSYEDGIKAIKLAEAAAKSLRDKKPVKIEDL</sequence>
<dbReference type="AlphaFoldDB" id="A0A2A2X234"/>
<proteinExistence type="inferred from homology"/>
<feature type="domain" description="GFO/IDH/MocA-like oxidoreductase" evidence="4">
    <location>
        <begin position="142"/>
        <end position="252"/>
    </location>
</feature>
<feature type="domain" description="Gfo/Idh/MocA-like oxidoreductase N-terminal" evidence="3">
    <location>
        <begin position="7"/>
        <end position="124"/>
    </location>
</feature>
<evidence type="ECO:0000313" key="5">
    <source>
        <dbReference type="EMBL" id="MDN4834319.1"/>
    </source>
</evidence>
<accession>A0A2A2X234</accession>
<reference evidence="5" key="2">
    <citation type="submission" date="2023-07" db="EMBL/GenBank/DDBJ databases">
        <title>Complete genome sequence of Ligilactobacillus salivarius SRCM217594 isolated from Gallus gallus domesticus feces.</title>
        <authorList>
            <person name="Yang H.-G."/>
            <person name="Ryu M.-S."/>
            <person name="Ha G.-S."/>
            <person name="Yang H.-J."/>
            <person name="Jeong D.-Y."/>
        </authorList>
    </citation>
    <scope>NUCLEOTIDE SEQUENCE</scope>
    <source>
        <strain evidence="5">SRCM217594</strain>
    </source>
</reference>
<dbReference type="SUPFAM" id="SSF51735">
    <property type="entry name" value="NAD(P)-binding Rossmann-fold domains"/>
    <property type="match status" value="1"/>
</dbReference>
<dbReference type="Gene3D" id="3.40.50.720">
    <property type="entry name" value="NAD(P)-binding Rossmann-like Domain"/>
    <property type="match status" value="1"/>
</dbReference>
<name>A0A2A2X234_9LACO</name>
<protein>
    <submittedName>
        <fullName evidence="6">Inositol 2-dehydrogenase</fullName>
        <ecNumber evidence="6">1.1.1.18</ecNumber>
    </submittedName>
</protein>
<keyword evidence="2 6" id="KW-0560">Oxidoreductase</keyword>
<dbReference type="GO" id="GO:0000166">
    <property type="term" value="F:nucleotide binding"/>
    <property type="evidence" value="ECO:0007669"/>
    <property type="project" value="InterPro"/>
</dbReference>
<dbReference type="EMBL" id="JAUIQT010000002">
    <property type="protein sequence ID" value="MDN4834319.1"/>
    <property type="molecule type" value="Genomic_DNA"/>
</dbReference>
<dbReference type="Pfam" id="PF22725">
    <property type="entry name" value="GFO_IDH_MocA_C3"/>
    <property type="match status" value="1"/>
</dbReference>
<dbReference type="RefSeq" id="WP_095758927.1">
    <property type="nucleotide sequence ID" value="NZ_CP097640.1"/>
</dbReference>
<comment type="similarity">
    <text evidence="1">Belongs to the Gfo/Idh/MocA family.</text>
</comment>
<dbReference type="GO" id="GO:0050112">
    <property type="term" value="F:inositol 2-dehydrogenase (NAD+) activity"/>
    <property type="evidence" value="ECO:0007669"/>
    <property type="project" value="UniProtKB-EC"/>
</dbReference>
<evidence type="ECO:0000256" key="2">
    <source>
        <dbReference type="ARBA" id="ARBA00023002"/>
    </source>
</evidence>
<evidence type="ECO:0000256" key="1">
    <source>
        <dbReference type="ARBA" id="ARBA00010928"/>
    </source>
</evidence>
<evidence type="ECO:0000259" key="3">
    <source>
        <dbReference type="Pfam" id="PF01408"/>
    </source>
</evidence>
<dbReference type="InterPro" id="IPR036291">
    <property type="entry name" value="NAD(P)-bd_dom_sf"/>
</dbReference>
<evidence type="ECO:0000313" key="6">
    <source>
        <dbReference type="EMBL" id="MYY64967.1"/>
    </source>
</evidence>
<dbReference type="Proteomes" id="UP000471678">
    <property type="component" value="Unassembled WGS sequence"/>
</dbReference>
<gene>
    <name evidence="6" type="primary">iolG</name>
    <name evidence="6" type="ORF">FYL25_05915</name>
    <name evidence="5" type="ORF">QYC35_09005</name>
</gene>
<comment type="caution">
    <text evidence="6">The sequence shown here is derived from an EMBL/GenBank/DDBJ whole genome shotgun (WGS) entry which is preliminary data.</text>
</comment>